<dbReference type="GO" id="GO:0046872">
    <property type="term" value="F:metal ion binding"/>
    <property type="evidence" value="ECO:0007669"/>
    <property type="project" value="InterPro"/>
</dbReference>
<comment type="similarity">
    <text evidence="1 2">Belongs to the peptidase M16 family.</text>
</comment>
<comment type="caution">
    <text evidence="5">The sequence shown here is derived from an EMBL/GenBank/DDBJ whole genome shotgun (WGS) entry which is preliminary data.</text>
</comment>
<dbReference type="GO" id="GO:0006508">
    <property type="term" value="P:proteolysis"/>
    <property type="evidence" value="ECO:0007669"/>
    <property type="project" value="InterPro"/>
</dbReference>
<dbReference type="GO" id="GO:0004222">
    <property type="term" value="F:metalloendopeptidase activity"/>
    <property type="evidence" value="ECO:0007669"/>
    <property type="project" value="InterPro"/>
</dbReference>
<dbReference type="InterPro" id="IPR007863">
    <property type="entry name" value="Peptidase_M16_C"/>
</dbReference>
<dbReference type="SUPFAM" id="SSF63411">
    <property type="entry name" value="LuxS/MPP-like metallohydrolase"/>
    <property type="match status" value="2"/>
</dbReference>
<name>A0A844GZ74_9CHRO</name>
<feature type="domain" description="Peptidase M16 N-terminal" evidence="3">
    <location>
        <begin position="28"/>
        <end position="171"/>
    </location>
</feature>
<dbReference type="Pfam" id="PF05193">
    <property type="entry name" value="Peptidase_M16_C"/>
    <property type="match status" value="1"/>
</dbReference>
<reference evidence="5 6" key="1">
    <citation type="submission" date="2019-11" db="EMBL/GenBank/DDBJ databases">
        <title>Isolation of a new High Light Tolerant Cyanobacteria.</title>
        <authorList>
            <person name="Dobson Z."/>
            <person name="Vaughn N."/>
            <person name="Vaughn M."/>
            <person name="Fromme P."/>
            <person name="Mazor Y."/>
        </authorList>
    </citation>
    <scope>NUCLEOTIDE SEQUENCE [LARGE SCALE GENOMIC DNA]</scope>
    <source>
        <strain evidence="5 6">0216</strain>
    </source>
</reference>
<dbReference type="PANTHER" id="PTHR11851">
    <property type="entry name" value="METALLOPROTEASE"/>
    <property type="match status" value="1"/>
</dbReference>
<dbReference type="InterPro" id="IPR011765">
    <property type="entry name" value="Pept_M16_N"/>
</dbReference>
<dbReference type="InterPro" id="IPR011249">
    <property type="entry name" value="Metalloenz_LuxS/M16"/>
</dbReference>
<evidence type="ECO:0000256" key="2">
    <source>
        <dbReference type="RuleBase" id="RU004447"/>
    </source>
</evidence>
<organism evidence="5 6">
    <name type="scientific">Cyanobacterium aponinum 0216</name>
    <dbReference type="NCBI Taxonomy" id="2676140"/>
    <lineage>
        <taxon>Bacteria</taxon>
        <taxon>Bacillati</taxon>
        <taxon>Cyanobacteriota</taxon>
        <taxon>Cyanophyceae</taxon>
        <taxon>Oscillatoriophycideae</taxon>
        <taxon>Chroococcales</taxon>
        <taxon>Geminocystaceae</taxon>
        <taxon>Cyanobacterium</taxon>
    </lineage>
</organism>
<dbReference type="EMBL" id="WMIA01000026">
    <property type="protein sequence ID" value="MTF40362.1"/>
    <property type="molecule type" value="Genomic_DNA"/>
</dbReference>
<evidence type="ECO:0000259" key="4">
    <source>
        <dbReference type="Pfam" id="PF05193"/>
    </source>
</evidence>
<evidence type="ECO:0000256" key="1">
    <source>
        <dbReference type="ARBA" id="ARBA00007261"/>
    </source>
</evidence>
<evidence type="ECO:0000313" key="5">
    <source>
        <dbReference type="EMBL" id="MTF40362.1"/>
    </source>
</evidence>
<dbReference type="Pfam" id="PF00675">
    <property type="entry name" value="Peptidase_M16"/>
    <property type="match status" value="1"/>
</dbReference>
<evidence type="ECO:0000313" key="6">
    <source>
        <dbReference type="Proteomes" id="UP000437131"/>
    </source>
</evidence>
<accession>A0A844GZ74</accession>
<sequence>MTITLNKPQSLHLPTITTLPENNLTIIAEQIPVAAVTLNIWFNMGSAVEADNINGMAHFLEHMIFKGSRKLALGEFERLLEARGAMTNAATSQEYTHFYFTCAPQDFVDILPLQLDLVSNPSLPPEEFTREKKVVLEEIRRSHDNPRRRVFDKMMNLCFPNLPYHRPILGTEEIIENLKLEQMQSFHHSWYQPSGMTIVAVGNLPVEELTENILNTLSLKSNQLQPPSPEYSPELPFTDIITEEYTDSNLQQARLMMLWRVPGLNHLEETIALDVLAVILGRGKLSRLFRDLRENRRLVTRISASNTTYKIQGGFYVSAQLSQENIEIVQAEIIKHIQEIQQFGVTEAELNRVKQNVASQFIFQSEKPSDRTNLYGYYYSQLRTITPALEYSEKVKHITVEKIQETAIKYLSLDAYGVLIARN</sequence>
<dbReference type="PANTHER" id="PTHR11851:SF49">
    <property type="entry name" value="MITOCHONDRIAL-PROCESSING PEPTIDASE SUBUNIT ALPHA"/>
    <property type="match status" value="1"/>
</dbReference>
<dbReference type="AlphaFoldDB" id="A0A844GZ74"/>
<dbReference type="InterPro" id="IPR050361">
    <property type="entry name" value="MPP/UQCRC_Complex"/>
</dbReference>
<dbReference type="Proteomes" id="UP000437131">
    <property type="component" value="Unassembled WGS sequence"/>
</dbReference>
<feature type="domain" description="Peptidase M16 C-terminal" evidence="4">
    <location>
        <begin position="178"/>
        <end position="356"/>
    </location>
</feature>
<gene>
    <name evidence="5" type="ORF">GGC33_15700</name>
</gene>
<evidence type="ECO:0000259" key="3">
    <source>
        <dbReference type="Pfam" id="PF00675"/>
    </source>
</evidence>
<dbReference type="PROSITE" id="PS00143">
    <property type="entry name" value="INSULINASE"/>
    <property type="match status" value="1"/>
</dbReference>
<proteinExistence type="inferred from homology"/>
<dbReference type="RefSeq" id="WP_155084562.1">
    <property type="nucleotide sequence ID" value="NZ_WMIA01000026.1"/>
</dbReference>
<dbReference type="Gene3D" id="3.30.830.10">
    <property type="entry name" value="Metalloenzyme, LuxS/M16 peptidase-like"/>
    <property type="match status" value="2"/>
</dbReference>
<protein>
    <submittedName>
        <fullName evidence="5">Insulinase family protein</fullName>
    </submittedName>
</protein>
<dbReference type="InterPro" id="IPR001431">
    <property type="entry name" value="Pept_M16_Zn_BS"/>
</dbReference>